<dbReference type="CDD" id="cd07067">
    <property type="entry name" value="HP_PGM_like"/>
    <property type="match status" value="1"/>
</dbReference>
<dbReference type="InterPro" id="IPR029033">
    <property type="entry name" value="His_PPase_superfam"/>
</dbReference>
<comment type="caution">
    <text evidence="1">The sequence shown here is derived from an EMBL/GenBank/DDBJ whole genome shotgun (WGS) entry which is preliminary data.</text>
</comment>
<reference evidence="1" key="1">
    <citation type="journal article" date="2023" name="Mol. Phylogenet. Evol.">
        <title>Genome-scale phylogeny and comparative genomics of the fungal order Sordariales.</title>
        <authorList>
            <person name="Hensen N."/>
            <person name="Bonometti L."/>
            <person name="Westerberg I."/>
            <person name="Brannstrom I.O."/>
            <person name="Guillou S."/>
            <person name="Cros-Aarteil S."/>
            <person name="Calhoun S."/>
            <person name="Haridas S."/>
            <person name="Kuo A."/>
            <person name="Mondo S."/>
            <person name="Pangilinan J."/>
            <person name="Riley R."/>
            <person name="LaButti K."/>
            <person name="Andreopoulos B."/>
            <person name="Lipzen A."/>
            <person name="Chen C."/>
            <person name="Yan M."/>
            <person name="Daum C."/>
            <person name="Ng V."/>
            <person name="Clum A."/>
            <person name="Steindorff A."/>
            <person name="Ohm R.A."/>
            <person name="Martin F."/>
            <person name="Silar P."/>
            <person name="Natvig D.O."/>
            <person name="Lalanne C."/>
            <person name="Gautier V."/>
            <person name="Ament-Velasquez S.L."/>
            <person name="Kruys A."/>
            <person name="Hutchinson M.I."/>
            <person name="Powell A.J."/>
            <person name="Barry K."/>
            <person name="Miller A.N."/>
            <person name="Grigoriev I.V."/>
            <person name="Debuchy R."/>
            <person name="Gladieux P."/>
            <person name="Hiltunen Thoren M."/>
            <person name="Johannesson H."/>
        </authorList>
    </citation>
    <scope>NUCLEOTIDE SEQUENCE</scope>
    <source>
        <strain evidence="1">PSN293</strain>
    </source>
</reference>
<gene>
    <name evidence="1" type="ORF">QBC37DRAFT_281060</name>
</gene>
<organism evidence="1 2">
    <name type="scientific">Rhypophila decipiens</name>
    <dbReference type="NCBI Taxonomy" id="261697"/>
    <lineage>
        <taxon>Eukaryota</taxon>
        <taxon>Fungi</taxon>
        <taxon>Dikarya</taxon>
        <taxon>Ascomycota</taxon>
        <taxon>Pezizomycotina</taxon>
        <taxon>Sordariomycetes</taxon>
        <taxon>Sordariomycetidae</taxon>
        <taxon>Sordariales</taxon>
        <taxon>Naviculisporaceae</taxon>
        <taxon>Rhypophila</taxon>
    </lineage>
</organism>
<dbReference type="PANTHER" id="PTHR48100:SF1">
    <property type="entry name" value="HISTIDINE PHOSPHATASE FAMILY PROTEIN-RELATED"/>
    <property type="match status" value="1"/>
</dbReference>
<dbReference type="GO" id="GO:0016791">
    <property type="term" value="F:phosphatase activity"/>
    <property type="evidence" value="ECO:0007669"/>
    <property type="project" value="TreeGrafter"/>
</dbReference>
<dbReference type="SMART" id="SM00855">
    <property type="entry name" value="PGAM"/>
    <property type="match status" value="1"/>
</dbReference>
<reference evidence="1" key="2">
    <citation type="submission" date="2023-05" db="EMBL/GenBank/DDBJ databases">
        <authorList>
            <consortium name="Lawrence Berkeley National Laboratory"/>
            <person name="Steindorff A."/>
            <person name="Hensen N."/>
            <person name="Bonometti L."/>
            <person name="Westerberg I."/>
            <person name="Brannstrom I.O."/>
            <person name="Guillou S."/>
            <person name="Cros-Aarteil S."/>
            <person name="Calhoun S."/>
            <person name="Haridas S."/>
            <person name="Kuo A."/>
            <person name="Mondo S."/>
            <person name="Pangilinan J."/>
            <person name="Riley R."/>
            <person name="Labutti K."/>
            <person name="Andreopoulos B."/>
            <person name="Lipzen A."/>
            <person name="Chen C."/>
            <person name="Yanf M."/>
            <person name="Daum C."/>
            <person name="Ng V."/>
            <person name="Clum A."/>
            <person name="Ohm R."/>
            <person name="Martin F."/>
            <person name="Silar P."/>
            <person name="Natvig D."/>
            <person name="Lalanne C."/>
            <person name="Gautier V."/>
            <person name="Ament-Velasquez S.L."/>
            <person name="Kruys A."/>
            <person name="Hutchinson M.I."/>
            <person name="Powell A.J."/>
            <person name="Barry K."/>
            <person name="Miller A.N."/>
            <person name="Grigoriev I.V."/>
            <person name="Debuchy R."/>
            <person name="Gladieux P."/>
            <person name="Thoren M.H."/>
            <person name="Johannesson H."/>
        </authorList>
    </citation>
    <scope>NUCLEOTIDE SEQUENCE</scope>
    <source>
        <strain evidence="1">PSN293</strain>
    </source>
</reference>
<sequence length="314" mass="35224">MTPSADGASATRPNSKKYRFTAVTGYFKHDSEPIGPPFESITLPSLGLINKPYPSDSSLPARSAGYTPWERFTHHLSTLNQDSPPSITYKLLYYTRHGQGYHNVQESKVGTIEWERYWARLDGDGNTTWADAHLTSVGEDQAKAVNKFLLEESSTDTDSEMGILPLPTRHYVSPLTRCLQTWELAYKGIRFEGKPLVKEMVRERLGIHTCDRRSFKSEIEKYFGDGKFVFEEGFTEKDELWVPDVRESIGEHAARIHRFLEDVFEDGGDGDDQIVGVTAHSGSGLALYELIGHPSVRLAPGTLVPVLVRGERFG</sequence>
<dbReference type="PANTHER" id="PTHR48100">
    <property type="entry name" value="BROAD-SPECIFICITY PHOSPHATASE YOR283W-RELATED"/>
    <property type="match status" value="1"/>
</dbReference>
<dbReference type="Pfam" id="PF00300">
    <property type="entry name" value="His_Phos_1"/>
    <property type="match status" value="1"/>
</dbReference>
<keyword evidence="2" id="KW-1185">Reference proteome</keyword>
<dbReference type="SUPFAM" id="SSF53254">
    <property type="entry name" value="Phosphoglycerate mutase-like"/>
    <property type="match status" value="1"/>
</dbReference>
<dbReference type="Gene3D" id="3.40.50.1240">
    <property type="entry name" value="Phosphoglycerate mutase-like"/>
    <property type="match status" value="1"/>
</dbReference>
<dbReference type="GO" id="GO:0005737">
    <property type="term" value="C:cytoplasm"/>
    <property type="evidence" value="ECO:0007669"/>
    <property type="project" value="TreeGrafter"/>
</dbReference>
<evidence type="ECO:0000313" key="2">
    <source>
        <dbReference type="Proteomes" id="UP001301769"/>
    </source>
</evidence>
<evidence type="ECO:0000313" key="1">
    <source>
        <dbReference type="EMBL" id="KAK4215788.1"/>
    </source>
</evidence>
<dbReference type="EMBL" id="MU858076">
    <property type="protein sequence ID" value="KAK4215788.1"/>
    <property type="molecule type" value="Genomic_DNA"/>
</dbReference>
<dbReference type="AlphaFoldDB" id="A0AAN6YC21"/>
<dbReference type="InterPro" id="IPR013078">
    <property type="entry name" value="His_Pase_superF_clade-1"/>
</dbReference>
<dbReference type="Proteomes" id="UP001301769">
    <property type="component" value="Unassembled WGS sequence"/>
</dbReference>
<dbReference type="InterPro" id="IPR050275">
    <property type="entry name" value="PGM_Phosphatase"/>
</dbReference>
<accession>A0AAN6YC21</accession>
<protein>
    <submittedName>
        <fullName evidence="1">Histidine phosphatase superfamily</fullName>
    </submittedName>
</protein>
<proteinExistence type="predicted"/>
<name>A0AAN6YC21_9PEZI</name>